<evidence type="ECO:0000313" key="2">
    <source>
        <dbReference type="Proteomes" id="UP001604043"/>
    </source>
</evidence>
<accession>A0ABW6ZQA8</accession>
<name>A0ABW6ZQA8_9HYPH</name>
<protein>
    <submittedName>
        <fullName evidence="1">Uncharacterized protein</fullName>
    </submittedName>
</protein>
<proteinExistence type="predicted"/>
<gene>
    <name evidence="1" type="ORF">V5F30_24565</name>
</gene>
<sequence length="219" mass="23972">MAAISSVQSAKSEFTVSRSQVGGNSWTFTPVTSAARQWAVEATDFGLPDGKGSYSVLDTFAPQELQRLHDEEFGVRFVTDHGQDLILEAALCIWEAMLEARGENPVERAARKDKPAEGAEWQVQLDQLWERVGTGQMRCYAADLAPEFLHVYDGLGGSDTLEDLNLIPYDWEFIPAVLPHVEWESYGPSMNIQGVIAAMRELHTPAPDLAPLAAGPSGP</sequence>
<evidence type="ECO:0000313" key="1">
    <source>
        <dbReference type="EMBL" id="MFG1255407.1"/>
    </source>
</evidence>
<dbReference type="RefSeq" id="WP_394010441.1">
    <property type="nucleotide sequence ID" value="NZ_JBAFUR010000011.1"/>
</dbReference>
<keyword evidence="2" id="KW-1185">Reference proteome</keyword>
<reference evidence="1 2" key="1">
    <citation type="submission" date="2024-02" db="EMBL/GenBank/DDBJ databases">
        <title>Expansion and revision of Xanthobacter and proposal of Roseixanthobacter gen. nov.</title>
        <authorList>
            <person name="Soltysiak M.P.M."/>
            <person name="Jalihal A."/>
            <person name="Ory A."/>
            <person name="Chrisophersen C."/>
            <person name="Lee A.D."/>
            <person name="Boulton J."/>
            <person name="Springer M."/>
        </authorList>
    </citation>
    <scope>NUCLEOTIDE SEQUENCE [LARGE SCALE GENOMIC DNA]</scope>
    <source>
        <strain evidence="1 2">CB5</strain>
    </source>
</reference>
<dbReference type="Proteomes" id="UP001604043">
    <property type="component" value="Unassembled WGS sequence"/>
</dbReference>
<comment type="caution">
    <text evidence="1">The sequence shown here is derived from an EMBL/GenBank/DDBJ whole genome shotgun (WGS) entry which is preliminary data.</text>
</comment>
<organism evidence="1 2">
    <name type="scientific">Xanthobacter aminoxidans</name>
    <dbReference type="NCBI Taxonomy" id="186280"/>
    <lineage>
        <taxon>Bacteria</taxon>
        <taxon>Pseudomonadati</taxon>
        <taxon>Pseudomonadota</taxon>
        <taxon>Alphaproteobacteria</taxon>
        <taxon>Hyphomicrobiales</taxon>
        <taxon>Xanthobacteraceae</taxon>
        <taxon>Xanthobacter</taxon>
    </lineage>
</organism>
<dbReference type="EMBL" id="JBAFUR010000011">
    <property type="protein sequence ID" value="MFG1255407.1"/>
    <property type="molecule type" value="Genomic_DNA"/>
</dbReference>